<dbReference type="InterPro" id="IPR009030">
    <property type="entry name" value="Growth_fac_rcpt_cys_sf"/>
</dbReference>
<evidence type="ECO:0000259" key="9">
    <source>
        <dbReference type="PROSITE" id="PS50026"/>
    </source>
</evidence>
<dbReference type="GO" id="GO:0006816">
    <property type="term" value="P:calcium ion transport"/>
    <property type="evidence" value="ECO:0007669"/>
    <property type="project" value="TreeGrafter"/>
</dbReference>
<comment type="caution">
    <text evidence="6">Lacks conserved residue(s) required for the propagation of feature annotation.</text>
</comment>
<feature type="region of interest" description="Disordered" evidence="7">
    <location>
        <begin position="1902"/>
        <end position="1932"/>
    </location>
</feature>
<keyword evidence="6" id="KW-0245">EGF-like domain</keyword>
<evidence type="ECO:0000256" key="8">
    <source>
        <dbReference type="SAM" id="Phobius"/>
    </source>
</evidence>
<evidence type="ECO:0000256" key="4">
    <source>
        <dbReference type="ARBA" id="ARBA00022989"/>
    </source>
</evidence>
<organism evidence="10 11">
    <name type="scientific">Cymbomonas tetramitiformis</name>
    <dbReference type="NCBI Taxonomy" id="36881"/>
    <lineage>
        <taxon>Eukaryota</taxon>
        <taxon>Viridiplantae</taxon>
        <taxon>Chlorophyta</taxon>
        <taxon>Pyramimonadophyceae</taxon>
        <taxon>Pyramimonadales</taxon>
        <taxon>Pyramimonadaceae</taxon>
        <taxon>Cymbomonas</taxon>
    </lineage>
</organism>
<feature type="compositionally biased region" description="Polar residues" evidence="7">
    <location>
        <begin position="2114"/>
        <end position="2123"/>
    </location>
</feature>
<dbReference type="GO" id="GO:0005261">
    <property type="term" value="F:monoatomic cation channel activity"/>
    <property type="evidence" value="ECO:0007669"/>
    <property type="project" value="TreeGrafter"/>
</dbReference>
<keyword evidence="5 8" id="KW-0472">Membrane</keyword>
<feature type="region of interest" description="Disordered" evidence="7">
    <location>
        <begin position="1454"/>
        <end position="1515"/>
    </location>
</feature>
<protein>
    <recommendedName>
        <fullName evidence="9">EGF-like domain-containing protein</fullName>
    </recommendedName>
</protein>
<keyword evidence="11" id="KW-1185">Reference proteome</keyword>
<evidence type="ECO:0000256" key="7">
    <source>
        <dbReference type="SAM" id="MobiDB-lite"/>
    </source>
</evidence>
<feature type="region of interest" description="Disordered" evidence="7">
    <location>
        <begin position="2105"/>
        <end position="2127"/>
    </location>
</feature>
<keyword evidence="4 8" id="KW-1133">Transmembrane helix</keyword>
<feature type="compositionally biased region" description="Polar residues" evidence="7">
    <location>
        <begin position="1460"/>
        <end position="1472"/>
    </location>
</feature>
<evidence type="ECO:0000256" key="2">
    <source>
        <dbReference type="ARBA" id="ARBA00022692"/>
    </source>
</evidence>
<evidence type="ECO:0000256" key="5">
    <source>
        <dbReference type="ARBA" id="ARBA00023136"/>
    </source>
</evidence>
<dbReference type="SMART" id="SM00181">
    <property type="entry name" value="EGF"/>
    <property type="match status" value="5"/>
</dbReference>
<proteinExistence type="predicted"/>
<evidence type="ECO:0000313" key="10">
    <source>
        <dbReference type="EMBL" id="KAK3269954.1"/>
    </source>
</evidence>
<feature type="compositionally biased region" description="Basic and acidic residues" evidence="7">
    <location>
        <begin position="1098"/>
        <end position="1109"/>
    </location>
</feature>
<accession>A0AAE0G1M5</accession>
<feature type="compositionally biased region" description="Basic and acidic residues" evidence="7">
    <location>
        <begin position="1955"/>
        <end position="1964"/>
    </location>
</feature>
<evidence type="ECO:0000256" key="3">
    <source>
        <dbReference type="ARBA" id="ARBA00022737"/>
    </source>
</evidence>
<sequence>MRGSLDTYCLPVTSCEYDNGGCDILTECSDDDAEQMCGECPEGYTGSGATGCVDEDGCQTGPGLDGCYAGGCVDVAAPGIGFSCATCPPGMVGNGSTCRENLCSSGTNGGCDRAVACVMDMQTDAVVCGACPSGLEPVTESSPSIVAGEFISQQRCVEVDGCASQPCWSSDNDARLAQTCKDVPAPGTGRTCGECPRGFRAAADGEGCIDIDECQEQPNGGCWISSEVAGLRTSCVNVPGAAYCTACPEVDGRSFLGTGETDCRPGVSCDVENGNCDLLTDCSPNSVATALQCSACPPGYSGTGDTACVDEDGCARDPCFPGVECVDIPAPGVGRTCQSCPEGYRGDGATCELCTLSIRMDPAMSTTVNGKMKRSQQNQLAAVFTGLDEPSCTLSQGVQYMWRGVTSEGVVADLDSDINKRETLLLYLPEGTLTSRVQYTMQLTATLNGNSKVTAAVETHFSVISQPLVVLIQGGAVRTGEGLPVVLDASSSYDPDGEDGAVTFTWMCARISNGASNDTADNYCRDVTGRLLSQSNLIGPRLSLALQGSAEGAEYRLICLAKKVLRTANASTILTIVLEELPVPTIVPLLHRKHDAGTKLTLTSQVTSAHPETLSLTWTVEPGDSATPEIANLTEAASTPLNSFDLVIHPNVLAEGSTYRFKLSAADSIGIAWISMDVTTNSPPHSGKFRVTPAEGFMYETEFLHEGSGWEDDPEDLPLWFQLRYAVVGVSGGSAPVMLTQWQPSGTFQQLLASSGIEEHLNLVTVHLFVKDSLGAATSAAQNLTVKPLAIQNGAAQERYVEDALDGATQALMNGQDPCDVVLSMASLLNDAATASQNSSASESERRHRSLLFHNANHNRRKLSGGGGSILNTTREEEARLRASQAQRETMMSLSMEVWTSLLPMSTDTITRVAELMVSVAQSPAELTAASRSDVLALGDSLVTSTRETHHASSRSPSSSTAPPLRVLSAIAAQAIADSLSGAVYSVAGTSDQNVEVAAAVAVMHGIAFSAMQHMVPGEQPAVVASSAVSSVAQCDDMTSDAARLFNEPLESPSGVVVAFPRSLASALLEDPGASSGVVYTAVVSTMIDPHNTTTDSSSRHEDGDEARASSRRISLLSSSGKLTSGYMSSNVTSISLYNGTREEDALRVHGLEEAFTFSLAFRVPNNSVDEVSSQPLSDVLGADMQTAAMTGPMGAAWEDNGNGNTAHTNSHITADQCAFFFEGTRGEYEAGGGYYSTEGCTTLPNPLPAGTSTYWREANVSMLEGLLEAAWGLTNTSLLANCREVWVDHEAAAQYALATGLASKRLRTYVGEGCGISEPRNEVGCWWDWWLQAFVGPDCVWTDQLGCMCTHLTDFAAAQSTRFGNRRFPTKMETFDSNDATDLSIAGITESAVLLIVLSIFMLGAGLLFCVSNHFHNRERMQLLTTLVNPIGGTFRSLDDVWSWSLVDNVDDPHHRPGTSDSPTNTQQNDNSDIRHQDDEPANACGSGDGGGGSPATSAGTRSTRGRARRRQSLGDAVAQLATVDAVAGISLLDDDADTHNQNVDNHIAKSMVSSSSHLHPQQQLQADADQYDRQMTDVSGNRDAVMVKSPTEQLGHVPAADNCACTSDTLIDTPANAAGGGGNRGGGGAAAAAAVAADAADDATSAGTQLPGAQSRQPLGDTAVQPVDAGDAVDVNSVDGLNADICNRNGDNNAVCGTNSGMACHITNGKTCSSSPHSHPQQQLKVSVGQYAGRWDASRDREAVQPANAFLTSIMDDFYDQTHAGHAEAGAASDINDKDSSHHTTGSVAVTESYYTAMQSSSVTESSYTALQSSCCDGSSLAAEGKADCFLDVATGSVGPGKFQSDASYPLSEIASLRAQHSQVERPAESADTLTSMWTYKSEASTVGLIAGRYNNRAISSSNHQQSDSRDSITAAEQDQRRLGPSLKKSVWQSATTTLNLLARLRGGDGGSDDTRNDDSGSRKGINRRNNPARMMTLRKPASQKRRNWNPFRAVGESDPPGDDASNEGRSSYLPSRTSIQKMSIFRKKLRVLNARALFKTMQINVFRLQLCIPLNYLEQLALDAMDSLDVSEAVVPGVDSDAKEVHSSPQAVTEGMAGVGIEPISHKGKAGSQQRQSGNVDAEKSLSSKWTLSAKRRSSSTKGQHNFFSWKYPSSWKKGDRFSSKNSFMSSKSINVLNTSISMNQLMRHQSSRKSISALVARQMQAECSDDEDAADADVGEHRGTASLSNAGGKLSKMKSRSSDKQWEKRHLPVERMLGTAIVQAFLSMNAILSKEDLNMQTAQASQLPWQMPCDRPFPWYVNTFKVLIDSIRTVGWYQRSHLWNLIFLQRSDGSYKMTIHLATVLKSGRPLEDLLINPVAPFDPAVLEESMPSQLLEALALDETLNNTSNSSAPTRHGSPGLSYTVAHDVWATLLVVQRLRTFPFTWIENPDDPTWNRITIQSKSEEYIARQCQEYPALQSCLPDLENIAGEHMHKWTEDHETRIADMYASQQLSQNKFKSRTQSFRERFGRILKPDKQATKRAKSLGTSFKRGAIRVVKAHPVTAIFLVTATEPFTRSDRILVQANTFICMLLFAVWFFYSKAMNCCRELRTHLTCPSSSDVNAPCLGFPTCVALMIGEHGAHHCCTPLTH</sequence>
<dbReference type="Proteomes" id="UP001190700">
    <property type="component" value="Unassembled WGS sequence"/>
</dbReference>
<dbReference type="InterPro" id="IPR000742">
    <property type="entry name" value="EGF"/>
</dbReference>
<gene>
    <name evidence="10" type="ORF">CYMTET_21623</name>
</gene>
<evidence type="ECO:0000256" key="6">
    <source>
        <dbReference type="PROSITE-ProRule" id="PRU00076"/>
    </source>
</evidence>
<feature type="region of interest" description="Disordered" evidence="7">
    <location>
        <begin position="1091"/>
        <end position="1113"/>
    </location>
</feature>
<comment type="subcellular location">
    <subcellularLocation>
        <location evidence="1">Membrane</location>
    </subcellularLocation>
</comment>
<keyword evidence="2 8" id="KW-0812">Transmembrane</keyword>
<dbReference type="EMBL" id="LGRX02010649">
    <property type="protein sequence ID" value="KAK3269954.1"/>
    <property type="molecule type" value="Genomic_DNA"/>
</dbReference>
<reference evidence="10 11" key="1">
    <citation type="journal article" date="2015" name="Genome Biol. Evol.">
        <title>Comparative Genomics of a Bacterivorous Green Alga Reveals Evolutionary Causalities and Consequences of Phago-Mixotrophic Mode of Nutrition.</title>
        <authorList>
            <person name="Burns J.A."/>
            <person name="Paasch A."/>
            <person name="Narechania A."/>
            <person name="Kim E."/>
        </authorList>
    </citation>
    <scope>NUCLEOTIDE SEQUENCE [LARGE SCALE GENOMIC DNA]</scope>
    <source>
        <strain evidence="10 11">PLY_AMNH</strain>
    </source>
</reference>
<dbReference type="Gene3D" id="2.10.25.10">
    <property type="entry name" value="Laminin"/>
    <property type="match status" value="2"/>
</dbReference>
<feature type="region of interest" description="Disordered" evidence="7">
    <location>
        <begin position="2214"/>
        <end position="2252"/>
    </location>
</feature>
<dbReference type="PANTHER" id="PTHR46730:SF1">
    <property type="entry name" value="PLAT DOMAIN-CONTAINING PROTEIN"/>
    <property type="match status" value="1"/>
</dbReference>
<feature type="domain" description="EGF-like" evidence="9">
    <location>
        <begin position="310"/>
        <end position="352"/>
    </location>
</feature>
<dbReference type="SUPFAM" id="SSF57184">
    <property type="entry name" value="Growth factor receptor domain"/>
    <property type="match status" value="1"/>
</dbReference>
<feature type="region of interest" description="Disordered" evidence="7">
    <location>
        <begin position="1945"/>
        <end position="2016"/>
    </location>
</feature>
<dbReference type="PANTHER" id="PTHR46730">
    <property type="entry name" value="POLYCYSTIN-1"/>
    <property type="match status" value="1"/>
</dbReference>
<evidence type="ECO:0000313" key="11">
    <source>
        <dbReference type="Proteomes" id="UP001190700"/>
    </source>
</evidence>
<dbReference type="Pfam" id="PF02010">
    <property type="entry name" value="REJ"/>
    <property type="match status" value="1"/>
</dbReference>
<dbReference type="InterPro" id="IPR002859">
    <property type="entry name" value="PKD/REJ-like"/>
</dbReference>
<dbReference type="GO" id="GO:0005886">
    <property type="term" value="C:plasma membrane"/>
    <property type="evidence" value="ECO:0007669"/>
    <property type="project" value="TreeGrafter"/>
</dbReference>
<keyword evidence="3" id="KW-0677">Repeat</keyword>
<evidence type="ECO:0000256" key="1">
    <source>
        <dbReference type="ARBA" id="ARBA00004370"/>
    </source>
</evidence>
<comment type="caution">
    <text evidence="10">The sequence shown here is derived from an EMBL/GenBank/DDBJ whole genome shotgun (WGS) entry which is preliminary data.</text>
</comment>
<feature type="transmembrane region" description="Helical" evidence="8">
    <location>
        <begin position="2566"/>
        <end position="2585"/>
    </location>
</feature>
<dbReference type="PROSITE" id="PS50026">
    <property type="entry name" value="EGF_3"/>
    <property type="match status" value="1"/>
</dbReference>
<name>A0AAE0G1M5_9CHLO</name>